<feature type="binding site" evidence="18">
    <location>
        <position position="352"/>
    </location>
    <ligand>
        <name>ATP</name>
        <dbReference type="ChEBI" id="CHEBI:30616"/>
    </ligand>
</feature>
<comment type="pathway">
    <text evidence="4 17">Cofactor biosynthesis; tetrahydrofolylpolyglutamate biosynthesis.</text>
</comment>
<dbReference type="NCBIfam" id="TIGR01499">
    <property type="entry name" value="folC"/>
    <property type="match status" value="1"/>
</dbReference>
<evidence type="ECO:0000256" key="12">
    <source>
        <dbReference type="ARBA" id="ARBA00022840"/>
    </source>
</evidence>
<dbReference type="AlphaFoldDB" id="A0A507D3A2"/>
<dbReference type="VEuPathDB" id="FungiDB:SeMB42_g01311"/>
<dbReference type="Gene3D" id="3.90.190.20">
    <property type="entry name" value="Mur ligase, C-terminal domain"/>
    <property type="match status" value="1"/>
</dbReference>
<evidence type="ECO:0000256" key="14">
    <source>
        <dbReference type="ARBA" id="ARBA00023128"/>
    </source>
</evidence>
<sequence>MRSRGHAYESAVELLNSTQSNASILQAVRASGGKLNEKSIPEMRDYMMRLGYSLADLDELNIIHIAGTKGKGSTSAFCESILRHCKVVDPERNTRPLRTGLYTSPHILEVRERIRLDGVPLTKEKFVKYFHEVWNSYDVTQDQASKGTLPKPPYFRFLTALAYHVFVNEGVDVAIMETGMGGVYDATNVIHRPVVCGISSLGFDHMAVLGKTLSEIAWHKAGIMKAGVPCYSSPQREDAMKMIQEQALTLKASKLLVARPSAVDGLKLGLAGNHQKLNASLAVYLCATWIHTMKATKRLYFEEASLPPSIETLSPSKLPPAFVEGLARTTWLGRAQIYKACHLYPNVTWYLDGAHTPESILAGSEWFESVLNAENNETIRTVLIFNCNSTHGRDGSELLKPIFDLHHRFNNLFQRIIFTPNEPYRPNTKHVADYTNKMVEADAALTAQYALQIAWKLCSMSGDACESYVVSSIEEAIELAVSDSKDSMSNGVVGSDERVRVFVTGSLYLVGGVLTNLKAEVA</sequence>
<evidence type="ECO:0000256" key="2">
    <source>
        <dbReference type="ARBA" id="ARBA00004305"/>
    </source>
</evidence>
<evidence type="ECO:0000256" key="3">
    <source>
        <dbReference type="ARBA" id="ARBA00004496"/>
    </source>
</evidence>
<evidence type="ECO:0000313" key="22">
    <source>
        <dbReference type="Proteomes" id="UP000317494"/>
    </source>
</evidence>
<evidence type="ECO:0000256" key="18">
    <source>
        <dbReference type="PIRSR" id="PIRSR038895-1"/>
    </source>
</evidence>
<keyword evidence="11" id="KW-0999">Mitochondrion inner membrane</keyword>
<dbReference type="EC" id="6.3.2.17" evidence="17"/>
<dbReference type="Gene3D" id="3.40.1190.10">
    <property type="entry name" value="Mur-like, catalytic domain"/>
    <property type="match status" value="1"/>
</dbReference>
<evidence type="ECO:0000313" key="21">
    <source>
        <dbReference type="EMBL" id="TPX52611.1"/>
    </source>
</evidence>
<dbReference type="GO" id="GO:0004326">
    <property type="term" value="F:tetrahydrofolylpolyglutamate synthase activity"/>
    <property type="evidence" value="ECO:0007669"/>
    <property type="project" value="UniProtKB-EC"/>
</dbReference>
<evidence type="ECO:0000256" key="6">
    <source>
        <dbReference type="ARBA" id="ARBA00022490"/>
    </source>
</evidence>
<dbReference type="GO" id="GO:0005524">
    <property type="term" value="F:ATP binding"/>
    <property type="evidence" value="ECO:0007669"/>
    <property type="project" value="UniProtKB-KW"/>
</dbReference>
<evidence type="ECO:0000256" key="19">
    <source>
        <dbReference type="PIRSR" id="PIRSR038895-2"/>
    </source>
</evidence>
<gene>
    <name evidence="20" type="primary">MET7</name>
    <name evidence="20" type="ORF">SeLEV6574_g03667</name>
    <name evidence="21" type="ORF">SeMB42_g01311</name>
</gene>
<dbReference type="EMBL" id="QEAN01000032">
    <property type="protein sequence ID" value="TPX52611.1"/>
    <property type="molecule type" value="Genomic_DNA"/>
</dbReference>
<comment type="caution">
    <text evidence="20">The sequence shown here is derived from an EMBL/GenBank/DDBJ whole genome shotgun (WGS) entry which is preliminary data.</text>
</comment>
<keyword evidence="15" id="KW-0472">Membrane</keyword>
<dbReference type="GO" id="GO:0005829">
    <property type="term" value="C:cytosol"/>
    <property type="evidence" value="ECO:0007669"/>
    <property type="project" value="TreeGrafter"/>
</dbReference>
<dbReference type="UniPathway" id="UPA00850"/>
<evidence type="ECO:0000256" key="11">
    <source>
        <dbReference type="ARBA" id="ARBA00022792"/>
    </source>
</evidence>
<dbReference type="OrthoDB" id="5212574at2759"/>
<evidence type="ECO:0000313" key="20">
    <source>
        <dbReference type="EMBL" id="TPX45785.1"/>
    </source>
</evidence>
<keyword evidence="10 18" id="KW-0547">Nucleotide-binding</keyword>
<keyword evidence="14" id="KW-0496">Mitochondrion</keyword>
<evidence type="ECO:0000313" key="23">
    <source>
        <dbReference type="Proteomes" id="UP000320475"/>
    </source>
</evidence>
<evidence type="ECO:0000256" key="17">
    <source>
        <dbReference type="PIRNR" id="PIRNR038895"/>
    </source>
</evidence>
<evidence type="ECO:0000256" key="7">
    <source>
        <dbReference type="ARBA" id="ARBA00022563"/>
    </source>
</evidence>
<feature type="binding site" evidence="19">
    <location>
        <position position="177"/>
    </location>
    <ligand>
        <name>Mg(2+)</name>
        <dbReference type="ChEBI" id="CHEBI:18420"/>
        <label>1</label>
    </ligand>
</feature>
<evidence type="ECO:0000256" key="9">
    <source>
        <dbReference type="ARBA" id="ARBA00022723"/>
    </source>
</evidence>
<name>A0A507D3A2_9FUNG</name>
<dbReference type="GO" id="GO:0006730">
    <property type="term" value="P:one-carbon metabolic process"/>
    <property type="evidence" value="ECO:0007669"/>
    <property type="project" value="UniProtKB-KW"/>
</dbReference>
<evidence type="ECO:0000256" key="16">
    <source>
        <dbReference type="ARBA" id="ARBA00047493"/>
    </source>
</evidence>
<keyword evidence="22" id="KW-1185">Reference proteome</keyword>
<feature type="binding site" evidence="19">
    <location>
        <position position="205"/>
    </location>
    <ligand>
        <name>Mg(2+)</name>
        <dbReference type="ChEBI" id="CHEBI:18420"/>
        <label>1</label>
    </ligand>
</feature>
<keyword evidence="13 19" id="KW-0460">Magnesium</keyword>
<comment type="function">
    <text evidence="17">Catalyzes conversion of folates to polyglutamate derivatives allowing concentration of folate compounds in the cell and the intracellular retention of these cofactors, which are important substrates for most of the folate-dependent enzymes that are involved in one-carbon transfer reactions involved in purine, pyrimidine and amino acid synthesis.</text>
</comment>
<dbReference type="Proteomes" id="UP000320475">
    <property type="component" value="Unassembled WGS sequence"/>
</dbReference>
<feature type="binding site" evidence="18">
    <location>
        <position position="334"/>
    </location>
    <ligand>
        <name>ATP</name>
        <dbReference type="ChEBI" id="CHEBI:30616"/>
    </ligand>
</feature>
<dbReference type="InterPro" id="IPR036565">
    <property type="entry name" value="Mur-like_cat_sf"/>
</dbReference>
<evidence type="ECO:0000256" key="1">
    <source>
        <dbReference type="ARBA" id="ARBA00004273"/>
    </source>
</evidence>
<dbReference type="PROSITE" id="PS01012">
    <property type="entry name" value="FOLYLPOLYGLU_SYNT_2"/>
    <property type="match status" value="1"/>
</dbReference>
<dbReference type="GO" id="GO:0005759">
    <property type="term" value="C:mitochondrial matrix"/>
    <property type="evidence" value="ECO:0007669"/>
    <property type="project" value="UniProtKB-SubCell"/>
</dbReference>
<keyword evidence="9 19" id="KW-0479">Metal-binding</keyword>
<keyword evidence="12 18" id="KW-0067">ATP-binding</keyword>
<comment type="catalytic activity">
    <reaction evidence="16 17">
        <text>(6S)-5,6,7,8-tetrahydrofolyl-(gamma-L-Glu)(n) + L-glutamate + ATP = (6S)-5,6,7,8-tetrahydrofolyl-(gamma-L-Glu)(n+1) + ADP + phosphate + H(+)</text>
        <dbReference type="Rhea" id="RHEA:10580"/>
        <dbReference type="Rhea" id="RHEA-COMP:14738"/>
        <dbReference type="Rhea" id="RHEA-COMP:14740"/>
        <dbReference type="ChEBI" id="CHEBI:15378"/>
        <dbReference type="ChEBI" id="CHEBI:29985"/>
        <dbReference type="ChEBI" id="CHEBI:30616"/>
        <dbReference type="ChEBI" id="CHEBI:43474"/>
        <dbReference type="ChEBI" id="CHEBI:141005"/>
        <dbReference type="ChEBI" id="CHEBI:456216"/>
        <dbReference type="EC" id="6.3.2.17"/>
    </reaction>
</comment>
<dbReference type="Proteomes" id="UP000317494">
    <property type="component" value="Unassembled WGS sequence"/>
</dbReference>
<keyword evidence="6" id="KW-0963">Cytoplasm</keyword>
<dbReference type="InterPro" id="IPR036615">
    <property type="entry name" value="Mur_ligase_C_dom_sf"/>
</dbReference>
<evidence type="ECO:0000256" key="4">
    <source>
        <dbReference type="ARBA" id="ARBA00005150"/>
    </source>
</evidence>
<dbReference type="EMBL" id="QEAM01000129">
    <property type="protein sequence ID" value="TPX45785.1"/>
    <property type="molecule type" value="Genomic_DNA"/>
</dbReference>
<evidence type="ECO:0000256" key="8">
    <source>
        <dbReference type="ARBA" id="ARBA00022598"/>
    </source>
</evidence>
<dbReference type="PIRSF" id="PIRSF038895">
    <property type="entry name" value="FPGS"/>
    <property type="match status" value="1"/>
</dbReference>
<dbReference type="STRING" id="286115.A0A507D3A2"/>
<proteinExistence type="inferred from homology"/>
<dbReference type="PANTHER" id="PTHR11136">
    <property type="entry name" value="FOLYLPOLYGLUTAMATE SYNTHASE-RELATED"/>
    <property type="match status" value="1"/>
</dbReference>
<evidence type="ECO:0000256" key="15">
    <source>
        <dbReference type="ARBA" id="ARBA00023136"/>
    </source>
</evidence>
<feature type="binding site" evidence="19">
    <location>
        <position position="104"/>
    </location>
    <ligand>
        <name>Mg(2+)</name>
        <dbReference type="ChEBI" id="CHEBI:18420"/>
        <label>1</label>
    </ligand>
</feature>
<dbReference type="InterPro" id="IPR001645">
    <property type="entry name" value="Folylpolyglutamate_synth"/>
</dbReference>
<reference evidence="22 23" key="1">
    <citation type="journal article" date="2019" name="Sci. Rep.">
        <title>Comparative genomics of chytrid fungi reveal insights into the obligate biotrophic and pathogenic lifestyle of Synchytrium endobioticum.</title>
        <authorList>
            <person name="van de Vossenberg B.T.L.H."/>
            <person name="Warris S."/>
            <person name="Nguyen H.D.T."/>
            <person name="van Gent-Pelzer M.P.E."/>
            <person name="Joly D.L."/>
            <person name="van de Geest H.C."/>
            <person name="Bonants P.J.M."/>
            <person name="Smith D.S."/>
            <person name="Levesque C.A."/>
            <person name="van der Lee T.A.J."/>
        </authorList>
    </citation>
    <scope>NUCLEOTIDE SEQUENCE [LARGE SCALE GENOMIC DNA]</scope>
    <source>
        <strain evidence="20 23">LEV6574</strain>
        <strain evidence="21 22">MB42</strain>
    </source>
</reference>
<dbReference type="GO" id="GO:0005743">
    <property type="term" value="C:mitochondrial inner membrane"/>
    <property type="evidence" value="ECO:0007669"/>
    <property type="project" value="UniProtKB-SubCell"/>
</dbReference>
<evidence type="ECO:0000256" key="13">
    <source>
        <dbReference type="ARBA" id="ARBA00022842"/>
    </source>
</evidence>
<evidence type="ECO:0000256" key="5">
    <source>
        <dbReference type="ARBA" id="ARBA00008276"/>
    </source>
</evidence>
<dbReference type="SUPFAM" id="SSF53623">
    <property type="entry name" value="MurD-like peptide ligases, catalytic domain"/>
    <property type="match status" value="1"/>
</dbReference>
<dbReference type="PANTHER" id="PTHR11136:SF5">
    <property type="entry name" value="FOLYLPOLYGLUTAMATE SYNTHASE, MITOCHONDRIAL"/>
    <property type="match status" value="1"/>
</dbReference>
<evidence type="ECO:0000256" key="10">
    <source>
        <dbReference type="ARBA" id="ARBA00022741"/>
    </source>
</evidence>
<dbReference type="PROSITE" id="PS01011">
    <property type="entry name" value="FOLYLPOLYGLU_SYNT_1"/>
    <property type="match status" value="1"/>
</dbReference>
<keyword evidence="7 17" id="KW-0554">One-carbon metabolism</keyword>
<dbReference type="GO" id="GO:0046872">
    <property type="term" value="F:metal ion binding"/>
    <property type="evidence" value="ECO:0007669"/>
    <property type="project" value="UniProtKB-KW"/>
</dbReference>
<protein>
    <recommendedName>
        <fullName evidence="17">Folylpolyglutamate synthase</fullName>
        <ecNumber evidence="17">6.3.2.17</ecNumber>
    </recommendedName>
    <alternativeName>
        <fullName evidence="17">Folylpoly-gamma-glutamate synthetase</fullName>
    </alternativeName>
    <alternativeName>
        <fullName evidence="17">Tetrahydrofolylpolyglutamate synthase</fullName>
    </alternativeName>
</protein>
<accession>A0A507D3A2</accession>
<comment type="cofactor">
    <cofactor evidence="17">
        <name>a monovalent cation</name>
        <dbReference type="ChEBI" id="CHEBI:60242"/>
    </cofactor>
    <text evidence="17">A monovalent cation.</text>
</comment>
<dbReference type="InterPro" id="IPR018109">
    <property type="entry name" value="Folylpolyglutamate_synth_CS"/>
</dbReference>
<dbReference type="InterPro" id="IPR023600">
    <property type="entry name" value="Folylpolyglutamate_synth_euk"/>
</dbReference>
<keyword evidence="8 17" id="KW-0436">Ligase</keyword>
<dbReference type="SUPFAM" id="SSF53244">
    <property type="entry name" value="MurD-like peptide ligases, peptide-binding domain"/>
    <property type="match status" value="1"/>
</dbReference>
<comment type="subcellular location">
    <subcellularLocation>
        <location evidence="3">Cytoplasm</location>
    </subcellularLocation>
    <subcellularLocation>
        <location evidence="1">Mitochondrion inner membrane</location>
    </subcellularLocation>
    <subcellularLocation>
        <location evidence="2">Mitochondrion matrix</location>
    </subcellularLocation>
</comment>
<comment type="similarity">
    <text evidence="5 17">Belongs to the folylpolyglutamate synthase family.</text>
</comment>
<organism evidence="20 23">
    <name type="scientific">Synchytrium endobioticum</name>
    <dbReference type="NCBI Taxonomy" id="286115"/>
    <lineage>
        <taxon>Eukaryota</taxon>
        <taxon>Fungi</taxon>
        <taxon>Fungi incertae sedis</taxon>
        <taxon>Chytridiomycota</taxon>
        <taxon>Chytridiomycota incertae sedis</taxon>
        <taxon>Chytridiomycetes</taxon>
        <taxon>Synchytriales</taxon>
        <taxon>Synchytriaceae</taxon>
        <taxon>Synchytrium</taxon>
    </lineage>
</organism>